<dbReference type="SUPFAM" id="SSF81593">
    <property type="entry name" value="Nucleotidyltransferase substrate binding subunit/domain"/>
    <property type="match status" value="1"/>
</dbReference>
<proteinExistence type="predicted"/>
<gene>
    <name evidence="2" type="ORF">ENM60_04445</name>
</gene>
<organism evidence="2">
    <name type="scientific">Thermogladius calderae</name>
    <dbReference type="NCBI Taxonomy" id="1200300"/>
    <lineage>
        <taxon>Archaea</taxon>
        <taxon>Thermoproteota</taxon>
        <taxon>Thermoprotei</taxon>
        <taxon>Desulfurococcales</taxon>
        <taxon>Desulfurococcaceae</taxon>
        <taxon>Thermogladius</taxon>
    </lineage>
</organism>
<dbReference type="AlphaFoldDB" id="A0A7J3XZ31"/>
<dbReference type="PROSITE" id="PS50910">
    <property type="entry name" value="HEPN"/>
    <property type="match status" value="1"/>
</dbReference>
<dbReference type="Gene3D" id="1.20.120.330">
    <property type="entry name" value="Nucleotidyltransferases domain 2"/>
    <property type="match status" value="1"/>
</dbReference>
<sequence>MVALSITLYREMIERAKHLYRISVNDVSVGRYDIALFHLEQAAQLSLKAYLLKTIGDFPRTHSIKDLIELSTDSCLMKLSEEKWYVIDILEDAYTGARYFLRTYGEREYIEAKNFVEGVFKCTGISIT</sequence>
<dbReference type="SMART" id="SM00748">
    <property type="entry name" value="HEPN"/>
    <property type="match status" value="1"/>
</dbReference>
<comment type="caution">
    <text evidence="2">The sequence shown here is derived from an EMBL/GenBank/DDBJ whole genome shotgun (WGS) entry which is preliminary data.</text>
</comment>
<evidence type="ECO:0000313" key="2">
    <source>
        <dbReference type="EMBL" id="HHP68018.1"/>
    </source>
</evidence>
<dbReference type="EMBL" id="DRYK01000056">
    <property type="protein sequence ID" value="HHP68018.1"/>
    <property type="molecule type" value="Genomic_DNA"/>
</dbReference>
<reference evidence="2" key="1">
    <citation type="journal article" date="2020" name="mSystems">
        <title>Genome- and Community-Level Interaction Insights into Carbon Utilization and Element Cycling Functions of Hydrothermarchaeota in Hydrothermal Sediment.</title>
        <authorList>
            <person name="Zhou Z."/>
            <person name="Liu Y."/>
            <person name="Xu W."/>
            <person name="Pan J."/>
            <person name="Luo Z.H."/>
            <person name="Li M."/>
        </authorList>
    </citation>
    <scope>NUCLEOTIDE SEQUENCE [LARGE SCALE GENOMIC DNA]</scope>
    <source>
        <strain evidence="2">SpSt-110</strain>
    </source>
</reference>
<protein>
    <submittedName>
        <fullName evidence="2">HEPN domain-containing protein</fullName>
    </submittedName>
</protein>
<dbReference type="Pfam" id="PF05168">
    <property type="entry name" value="HEPN"/>
    <property type="match status" value="1"/>
</dbReference>
<name>A0A7J3XZ31_9CREN</name>
<accession>A0A7J3XZ31</accession>
<dbReference type="InterPro" id="IPR007842">
    <property type="entry name" value="HEPN_dom"/>
</dbReference>
<evidence type="ECO:0000259" key="1">
    <source>
        <dbReference type="PROSITE" id="PS50910"/>
    </source>
</evidence>
<feature type="domain" description="HEPN" evidence="1">
    <location>
        <begin position="13"/>
        <end position="126"/>
    </location>
</feature>